<evidence type="ECO:0000313" key="5">
    <source>
        <dbReference type="Proteomes" id="UP000477285"/>
    </source>
</evidence>
<evidence type="ECO:0000313" key="4">
    <source>
        <dbReference type="Proteomes" id="UP000366766"/>
    </source>
</evidence>
<protein>
    <submittedName>
        <fullName evidence="2">IS1634 family transposase</fullName>
    </submittedName>
    <submittedName>
        <fullName evidence="3">Transposase DDE domain protein</fullName>
    </submittedName>
</protein>
<dbReference type="InterPro" id="IPR012337">
    <property type="entry name" value="RNaseH-like_sf"/>
</dbReference>
<dbReference type="Proteomes" id="UP000366766">
    <property type="component" value="Unassembled WGS sequence"/>
</dbReference>
<reference evidence="2 5" key="1">
    <citation type="journal article" date="2019" name="Nat. Med.">
        <title>A library of human gut bacterial isolates paired with longitudinal multiomics data enables mechanistic microbiome research.</title>
        <authorList>
            <person name="Poyet M."/>
            <person name="Groussin M."/>
            <person name="Gibbons S.M."/>
            <person name="Avila-Pacheco J."/>
            <person name="Jiang X."/>
            <person name="Kearney S.M."/>
            <person name="Perrotta A.R."/>
            <person name="Berdy B."/>
            <person name="Zhao S."/>
            <person name="Lieberman T.D."/>
            <person name="Swanson P.K."/>
            <person name="Smith M."/>
            <person name="Roesemann S."/>
            <person name="Alexander J.E."/>
            <person name="Rich S.A."/>
            <person name="Livny J."/>
            <person name="Vlamakis H."/>
            <person name="Clish C."/>
            <person name="Bullock K."/>
            <person name="Deik A."/>
            <person name="Scott J."/>
            <person name="Pierce K.A."/>
            <person name="Xavier R.J."/>
            <person name="Alm E.J."/>
        </authorList>
    </citation>
    <scope>NUCLEOTIDE SEQUENCE [LARGE SCALE GENOMIC DNA]</scope>
    <source>
        <strain evidence="2 5">BIOML-A1</strain>
    </source>
</reference>
<name>A0A564WPB2_9FIRM</name>
<dbReference type="EMBL" id="CABHOF010000032">
    <property type="protein sequence ID" value="VUX64311.1"/>
    <property type="molecule type" value="Genomic_DNA"/>
</dbReference>
<keyword evidence="4" id="KW-1185">Reference proteome</keyword>
<dbReference type="GO" id="GO:0004803">
    <property type="term" value="F:transposase activity"/>
    <property type="evidence" value="ECO:0007669"/>
    <property type="project" value="InterPro"/>
</dbReference>
<dbReference type="InterPro" id="IPR047654">
    <property type="entry name" value="IS1634_transpos"/>
</dbReference>
<dbReference type="GO" id="GO:0006313">
    <property type="term" value="P:DNA transposition"/>
    <property type="evidence" value="ECO:0007669"/>
    <property type="project" value="InterPro"/>
</dbReference>
<organism evidence="3 4">
    <name type="scientific">Blautia wexlerae</name>
    <dbReference type="NCBI Taxonomy" id="418240"/>
    <lineage>
        <taxon>Bacteria</taxon>
        <taxon>Bacillati</taxon>
        <taxon>Bacillota</taxon>
        <taxon>Clostridia</taxon>
        <taxon>Lachnospirales</taxon>
        <taxon>Lachnospiraceae</taxon>
        <taxon>Blautia</taxon>
    </lineage>
</organism>
<feature type="domain" description="Transposase IS4-like" evidence="1">
    <location>
        <begin position="209"/>
        <end position="497"/>
    </location>
</feature>
<evidence type="ECO:0000259" key="1">
    <source>
        <dbReference type="Pfam" id="PF01609"/>
    </source>
</evidence>
<dbReference type="RefSeq" id="WP_020993170.1">
    <property type="nucleotide sequence ID" value="NZ_AP031426.1"/>
</dbReference>
<evidence type="ECO:0000313" key="3">
    <source>
        <dbReference type="EMBL" id="VUX64311.1"/>
    </source>
</evidence>
<accession>A0A564WPB2</accession>
<proteinExistence type="predicted"/>
<reference evidence="3 4" key="2">
    <citation type="submission" date="2019-07" db="EMBL/GenBank/DDBJ databases">
        <authorList>
            <person name="Chang H.-W."/>
            <person name="Raman A."/>
            <person name="Venkatesh S."/>
            <person name="Gehrig J."/>
        </authorList>
    </citation>
    <scope>NUCLEOTIDE SEQUENCE [LARGE SCALE GENOMIC DNA]</scope>
    <source>
        <strain evidence="3">Blautia_wexlerae_LFYP_14</strain>
    </source>
</reference>
<dbReference type="PANTHER" id="PTHR34614">
    <property type="match status" value="1"/>
</dbReference>
<dbReference type="SUPFAM" id="SSF53098">
    <property type="entry name" value="Ribonuclease H-like"/>
    <property type="match status" value="1"/>
</dbReference>
<gene>
    <name evidence="3" type="ORF">BWLFYP14_01339</name>
    <name evidence="2" type="ORF">GT728_01525</name>
</gene>
<dbReference type="Pfam" id="PF01609">
    <property type="entry name" value="DDE_Tnp_1"/>
    <property type="match status" value="1"/>
</dbReference>
<dbReference type="Proteomes" id="UP000477285">
    <property type="component" value="Unassembled WGS sequence"/>
</dbReference>
<dbReference type="AlphaFoldDB" id="A0A564WPB2"/>
<evidence type="ECO:0000313" key="2">
    <source>
        <dbReference type="EMBL" id="MZL31912.1"/>
    </source>
</evidence>
<dbReference type="GO" id="GO:0003677">
    <property type="term" value="F:DNA binding"/>
    <property type="evidence" value="ECO:0007669"/>
    <property type="project" value="InterPro"/>
</dbReference>
<sequence>MAYFLKKTNNKKGTYLQIYSSFYDPERRHTAHKAYKPIGYVHELQAKGIDDPISFYKEEVIRLNQEANAAKAAKKAKQISDDSPEKLIGYFPMKNINDKLSVKKYIDLMQTATDFRFNVFGMISALVYARLVQPCSKSKTYDEVIPKLFESYDFSLNQLYDGLEYIGCEYEKIIEIYNHQIQQMYQFDTSHTYFDCTNFYFEIDREDDFRKKGPSKENRKEPIVGLGLLLDANQIPIGMKLFPGNQSEKPVIRNIIDDLKKRNSVSGRTIQIADKGLNCAENIFHALKNGDGYIFSKSVKMLPETEKTWVLLPNNYRDVKNAAGETLYRIKECVDEFEYKFTESETGSLKKFRITEKRIVTFNPKLAKKQIYEINKEVEKARLLKASQAKKSEYGDSAKYVIFTAADKKGNDTDGKVKVTMNEELIQKSLELAGYNMLVTSEISMKDKDVYNAYHNLWRIEESFRIMKSQLDARPVYLQKQDTIVGHFLICYLAVLLTRLLQFKILKNGYSSEELFEFVRDFRVAKISDRKYINLSHGTSFIRELSELCSLPLTSYFLNEGDIKKMLSHRF</sequence>
<dbReference type="EMBL" id="WWVQ01000002">
    <property type="protein sequence ID" value="MZL31912.1"/>
    <property type="molecule type" value="Genomic_DNA"/>
</dbReference>
<dbReference type="PANTHER" id="PTHR34614:SF2">
    <property type="entry name" value="TRANSPOSASE IS4-LIKE DOMAIN-CONTAINING PROTEIN"/>
    <property type="match status" value="1"/>
</dbReference>
<dbReference type="NCBIfam" id="NF033559">
    <property type="entry name" value="transpos_IS1634"/>
    <property type="match status" value="1"/>
</dbReference>
<dbReference type="InterPro" id="IPR002559">
    <property type="entry name" value="Transposase_11"/>
</dbReference>